<feature type="domain" description="MrfA-like Zn-binding" evidence="1">
    <location>
        <begin position="475"/>
        <end position="572"/>
    </location>
</feature>
<evidence type="ECO:0000259" key="1">
    <source>
        <dbReference type="Pfam" id="PF09369"/>
    </source>
</evidence>
<dbReference type="EMBL" id="BAAAHH010000013">
    <property type="protein sequence ID" value="GAA0953585.1"/>
    <property type="molecule type" value="Genomic_DNA"/>
</dbReference>
<gene>
    <name evidence="2" type="ORF">GCM10009550_35760</name>
</gene>
<name>A0ABP4BU20_9ACTN</name>
<sequence>MAFTKKQPSAKPIGAVRRAQMISTYGVGSMVAIGDQSFIVSGIDSWWVSDRFTIFEPRLQAWLRVSGFRLPPAYDPPVGKGVKVRQFPTIYSCSECHDLKEFRKFGSPSGKSVCGDCEKPLTPSRFVVACENGHLDDFPYFEWVHKKTAPVEESKGHHLSLHSTGRTASLRSIIIRCSCGKDASLEGAFGRRALDSLGIRCKGRRPWLGRGHEQPNCTSAPRTMQRGSSAAWFPVNRSSLSIPPWSTTLLKRVNTHFKTLDAVLATGNRDVAVAIIESNQITKGTAFTPDDVIKAVEQLQKLNANVAEADSHGSFEPASKLRHEEYRELLFGTVKVDREEDFECVKPADDPAAPLPFGIDRVMLVKRLREVRALEAFTRVLAPDALGEDGNPAAIAAEEMDWLPAIEVSGEGVFLTIDKGKLAEWEAYPAVKERVDRIRRNHTYEMRRRAQETNPKRAAELVSPVDARYVLLHTLAHALINEWSLESGYPAASLRERLYLSDEMAGALIYTATSDSAGSLGGVVAQGEYMRLRGSLESALDRISWCSQDPPCMESVADEFGSLNLAACYACVLLPETCCETNNTFLDRALLIGTPEDPRVGFFSRRD</sequence>
<evidence type="ECO:0000313" key="3">
    <source>
        <dbReference type="Proteomes" id="UP001500665"/>
    </source>
</evidence>
<evidence type="ECO:0000313" key="2">
    <source>
        <dbReference type="EMBL" id="GAA0953585.1"/>
    </source>
</evidence>
<reference evidence="3" key="1">
    <citation type="journal article" date="2019" name="Int. J. Syst. Evol. Microbiol.">
        <title>The Global Catalogue of Microorganisms (GCM) 10K type strain sequencing project: providing services to taxonomists for standard genome sequencing and annotation.</title>
        <authorList>
            <consortium name="The Broad Institute Genomics Platform"/>
            <consortium name="The Broad Institute Genome Sequencing Center for Infectious Disease"/>
            <person name="Wu L."/>
            <person name="Ma J."/>
        </authorList>
    </citation>
    <scope>NUCLEOTIDE SEQUENCE [LARGE SCALE GENOMIC DNA]</scope>
    <source>
        <strain evidence="3">JCM 10696</strain>
    </source>
</reference>
<comment type="caution">
    <text evidence="2">The sequence shown here is derived from an EMBL/GenBank/DDBJ whole genome shotgun (WGS) entry which is preliminary data.</text>
</comment>
<dbReference type="RefSeq" id="WP_344241969.1">
    <property type="nucleotide sequence ID" value="NZ_BAAAHH010000013.1"/>
</dbReference>
<protein>
    <submittedName>
        <fullName evidence="2">DUF1998 domain-containing protein</fullName>
    </submittedName>
</protein>
<dbReference type="Pfam" id="PF09369">
    <property type="entry name" value="MZB"/>
    <property type="match status" value="1"/>
</dbReference>
<dbReference type="Proteomes" id="UP001500665">
    <property type="component" value="Unassembled WGS sequence"/>
</dbReference>
<organism evidence="2 3">
    <name type="scientific">Actinocorallia libanotica</name>
    <dbReference type="NCBI Taxonomy" id="46162"/>
    <lineage>
        <taxon>Bacteria</taxon>
        <taxon>Bacillati</taxon>
        <taxon>Actinomycetota</taxon>
        <taxon>Actinomycetes</taxon>
        <taxon>Streptosporangiales</taxon>
        <taxon>Thermomonosporaceae</taxon>
        <taxon>Actinocorallia</taxon>
    </lineage>
</organism>
<dbReference type="InterPro" id="IPR018973">
    <property type="entry name" value="MZB"/>
</dbReference>
<accession>A0ABP4BU20</accession>
<dbReference type="NCBIfam" id="NF038324">
    <property type="entry name" value="DrmB_fam"/>
    <property type="match status" value="1"/>
</dbReference>
<proteinExistence type="predicted"/>
<keyword evidence="3" id="KW-1185">Reference proteome</keyword>
<dbReference type="InterPro" id="IPR047721">
    <property type="entry name" value="DrmB"/>
</dbReference>